<reference evidence="2 3" key="1">
    <citation type="journal article" date="2015" name="Proc. Natl. Acad. Sci. U.S.A.">
        <title>The resurrection genome of Boea hygrometrica: A blueprint for survival of dehydration.</title>
        <authorList>
            <person name="Xiao L."/>
            <person name="Yang G."/>
            <person name="Zhang L."/>
            <person name="Yang X."/>
            <person name="Zhao S."/>
            <person name="Ji Z."/>
            <person name="Zhou Q."/>
            <person name="Hu M."/>
            <person name="Wang Y."/>
            <person name="Chen M."/>
            <person name="Xu Y."/>
            <person name="Jin H."/>
            <person name="Xiao X."/>
            <person name="Hu G."/>
            <person name="Bao F."/>
            <person name="Hu Y."/>
            <person name="Wan P."/>
            <person name="Li L."/>
            <person name="Deng X."/>
            <person name="Kuang T."/>
            <person name="Xiang C."/>
            <person name="Zhu J.K."/>
            <person name="Oliver M.J."/>
            <person name="He Y."/>
        </authorList>
    </citation>
    <scope>NUCLEOTIDE SEQUENCE [LARGE SCALE GENOMIC DNA]</scope>
    <source>
        <strain evidence="3">cv. XS01</strain>
    </source>
</reference>
<feature type="compositionally biased region" description="Polar residues" evidence="1">
    <location>
        <begin position="98"/>
        <end position="110"/>
    </location>
</feature>
<feature type="region of interest" description="Disordered" evidence="1">
    <location>
        <begin position="98"/>
        <end position="122"/>
    </location>
</feature>
<evidence type="ECO:0000313" key="3">
    <source>
        <dbReference type="Proteomes" id="UP000250235"/>
    </source>
</evidence>
<keyword evidence="3" id="KW-1185">Reference proteome</keyword>
<dbReference type="Proteomes" id="UP000250235">
    <property type="component" value="Unassembled WGS sequence"/>
</dbReference>
<evidence type="ECO:0000256" key="1">
    <source>
        <dbReference type="SAM" id="MobiDB-lite"/>
    </source>
</evidence>
<dbReference type="EMBL" id="KQ993843">
    <property type="protein sequence ID" value="KZV48592.1"/>
    <property type="molecule type" value="Genomic_DNA"/>
</dbReference>
<evidence type="ECO:0000313" key="2">
    <source>
        <dbReference type="EMBL" id="KZV48592.1"/>
    </source>
</evidence>
<protein>
    <submittedName>
        <fullName evidence="2">Myosin-8-like</fullName>
    </submittedName>
</protein>
<feature type="compositionally biased region" description="Low complexity" evidence="1">
    <location>
        <begin position="382"/>
        <end position="391"/>
    </location>
</feature>
<accession>A0A2Z7CND3</accession>
<feature type="region of interest" description="Disordered" evidence="1">
    <location>
        <begin position="353"/>
        <end position="422"/>
    </location>
</feature>
<proteinExistence type="predicted"/>
<sequence length="422" mass="45968">MAQYQILDRKLLGPPGTGPKRTLEVKNSVATPPRVRRTAVARRRPPPAQDAAHCHTLRAARPAIGNDVLIDPSLGSDTTVGAVADPDTRSRAQRKFQNFASETESGTSTVDGVRSPNPVHDWKQDSFVIGTSPITASYGGAAAERGVEERGIQLAVGSQPLRLRNHNFGLTHRIMVKRLATSPHDPLGITDSASKNQSVMVSVQYGPFNTYIPIRSRTIGISRVVRDPISMHTSRRSNGDIMSVTSSAVDVLEKIPNKFCSFFQQDSQDLRTFLSLDLSTTQKKLSTQVSATALDNFDGRKEVKELNAKVTYLDGQVAAIRNDLLNFHAKPEENHLNLSTQLDFLIDYINRGGDAKKEESGSNQPRPPPDDQSRPSGGSGDSGSQRRSGSSKGRRLSGESPVRGIRYGPYPPGAPPKRIAKY</sequence>
<name>A0A2Z7CND3_9LAMI</name>
<dbReference type="AlphaFoldDB" id="A0A2Z7CND3"/>
<organism evidence="2 3">
    <name type="scientific">Dorcoceras hygrometricum</name>
    <dbReference type="NCBI Taxonomy" id="472368"/>
    <lineage>
        <taxon>Eukaryota</taxon>
        <taxon>Viridiplantae</taxon>
        <taxon>Streptophyta</taxon>
        <taxon>Embryophyta</taxon>
        <taxon>Tracheophyta</taxon>
        <taxon>Spermatophyta</taxon>
        <taxon>Magnoliopsida</taxon>
        <taxon>eudicotyledons</taxon>
        <taxon>Gunneridae</taxon>
        <taxon>Pentapetalae</taxon>
        <taxon>asterids</taxon>
        <taxon>lamiids</taxon>
        <taxon>Lamiales</taxon>
        <taxon>Gesneriaceae</taxon>
        <taxon>Didymocarpoideae</taxon>
        <taxon>Trichosporeae</taxon>
        <taxon>Loxocarpinae</taxon>
        <taxon>Dorcoceras</taxon>
    </lineage>
</organism>
<gene>
    <name evidence="2" type="ORF">F511_27203</name>
</gene>